<dbReference type="Proteomes" id="UP000321555">
    <property type="component" value="Chromosome"/>
</dbReference>
<accession>A0A5B8Z802</accession>
<dbReference type="PANTHER" id="PTHR43839:SF3">
    <property type="entry name" value="OLIGOPEPTIDE ABC TRANSPORTER, PERMEASE PROTEIN"/>
    <property type="match status" value="1"/>
</dbReference>
<feature type="transmembrane region" description="Helical" evidence="6">
    <location>
        <begin position="150"/>
        <end position="170"/>
    </location>
</feature>
<keyword evidence="2 6" id="KW-0813">Transport</keyword>
<evidence type="ECO:0000313" key="8">
    <source>
        <dbReference type="EMBL" id="QED48393.1"/>
    </source>
</evidence>
<dbReference type="CDD" id="cd06261">
    <property type="entry name" value="TM_PBP2"/>
    <property type="match status" value="1"/>
</dbReference>
<feature type="domain" description="ABC transmembrane type-1" evidence="7">
    <location>
        <begin position="81"/>
        <end position="289"/>
    </location>
</feature>
<evidence type="ECO:0000256" key="6">
    <source>
        <dbReference type="RuleBase" id="RU363032"/>
    </source>
</evidence>
<dbReference type="Gene3D" id="2.60.40.1730">
    <property type="entry name" value="tricorn interacting facor f3 domain"/>
    <property type="match status" value="1"/>
</dbReference>
<dbReference type="EMBL" id="CP042593">
    <property type="protein sequence ID" value="QED48393.1"/>
    <property type="molecule type" value="Genomic_DNA"/>
</dbReference>
<protein>
    <submittedName>
        <fullName evidence="8">ABC transporter permease subunit</fullName>
    </submittedName>
</protein>
<dbReference type="SUPFAM" id="SSF161098">
    <property type="entry name" value="MetI-like"/>
    <property type="match status" value="1"/>
</dbReference>
<dbReference type="Pfam" id="PF00528">
    <property type="entry name" value="BPD_transp_1"/>
    <property type="match status" value="1"/>
</dbReference>
<organism evidence="8 9">
    <name type="scientific">Cytobacillus dafuensis</name>
    <name type="common">Bacillus dafuensis</name>
    <dbReference type="NCBI Taxonomy" id="1742359"/>
    <lineage>
        <taxon>Bacteria</taxon>
        <taxon>Bacillati</taxon>
        <taxon>Bacillota</taxon>
        <taxon>Bacilli</taxon>
        <taxon>Bacillales</taxon>
        <taxon>Bacillaceae</taxon>
        <taxon>Cytobacillus</taxon>
    </lineage>
</organism>
<dbReference type="KEGG" id="bda:FSZ17_14730"/>
<dbReference type="PROSITE" id="PS50928">
    <property type="entry name" value="ABC_TM1"/>
    <property type="match status" value="1"/>
</dbReference>
<evidence type="ECO:0000259" key="7">
    <source>
        <dbReference type="PROSITE" id="PS50928"/>
    </source>
</evidence>
<feature type="transmembrane region" description="Helical" evidence="6">
    <location>
        <begin position="114"/>
        <end position="135"/>
    </location>
</feature>
<dbReference type="InterPro" id="IPR042097">
    <property type="entry name" value="Aminopeptidase_N-like_N_sf"/>
</dbReference>
<keyword evidence="4 6" id="KW-1133">Transmembrane helix</keyword>
<evidence type="ECO:0000256" key="3">
    <source>
        <dbReference type="ARBA" id="ARBA00022692"/>
    </source>
</evidence>
<keyword evidence="5 6" id="KW-0472">Membrane</keyword>
<evidence type="ECO:0000256" key="4">
    <source>
        <dbReference type="ARBA" id="ARBA00022989"/>
    </source>
</evidence>
<evidence type="ECO:0000313" key="9">
    <source>
        <dbReference type="Proteomes" id="UP000321555"/>
    </source>
</evidence>
<dbReference type="Gene3D" id="1.10.390.10">
    <property type="entry name" value="Neutral Protease Domain 2"/>
    <property type="match status" value="1"/>
</dbReference>
<feature type="transmembrane region" description="Helical" evidence="6">
    <location>
        <begin position="12"/>
        <end position="32"/>
    </location>
</feature>
<feature type="transmembrane region" description="Helical" evidence="6">
    <location>
        <begin position="83"/>
        <end position="107"/>
    </location>
</feature>
<dbReference type="AlphaFoldDB" id="A0A5B8Z802"/>
<gene>
    <name evidence="8" type="ORF">FSZ17_14730</name>
</gene>
<dbReference type="GO" id="GO:0055085">
    <property type="term" value="P:transmembrane transport"/>
    <property type="evidence" value="ECO:0007669"/>
    <property type="project" value="InterPro"/>
</dbReference>
<dbReference type="RefSeq" id="WP_057771318.1">
    <property type="nucleotide sequence ID" value="NZ_CP042593.1"/>
</dbReference>
<reference evidence="9" key="1">
    <citation type="submission" date="2019-08" db="EMBL/GenBank/DDBJ databases">
        <authorList>
            <person name="Zheng X."/>
        </authorList>
    </citation>
    <scope>NUCLEOTIDE SEQUENCE [LARGE SCALE GENOMIC DNA]</scope>
    <source>
        <strain evidence="9">FJAT-25496</strain>
    </source>
</reference>
<proteinExistence type="inferred from homology"/>
<keyword evidence="3 6" id="KW-0812">Transmembrane</keyword>
<dbReference type="PANTHER" id="PTHR43839">
    <property type="entry name" value="OPPC IN A BINDING PROTEIN-DEPENDENT TRANSPORT SYSTEM"/>
    <property type="match status" value="1"/>
</dbReference>
<dbReference type="InterPro" id="IPR000515">
    <property type="entry name" value="MetI-like"/>
</dbReference>
<dbReference type="InterPro" id="IPR027268">
    <property type="entry name" value="Peptidase_M4/M1_CTD_sf"/>
</dbReference>
<evidence type="ECO:0000256" key="5">
    <source>
        <dbReference type="ARBA" id="ARBA00023136"/>
    </source>
</evidence>
<feature type="transmembrane region" description="Helical" evidence="6">
    <location>
        <begin position="270"/>
        <end position="292"/>
    </location>
</feature>
<comment type="subcellular location">
    <subcellularLocation>
        <location evidence="6">Cell membrane</location>
        <topology evidence="6">Multi-pass membrane protein</topology>
    </subcellularLocation>
    <subcellularLocation>
        <location evidence="1">Membrane</location>
        <topology evidence="1">Multi-pass membrane protein</topology>
    </subcellularLocation>
</comment>
<dbReference type="SUPFAM" id="SSF55486">
    <property type="entry name" value="Metalloproteases ('zincins'), catalytic domain"/>
    <property type="match status" value="1"/>
</dbReference>
<feature type="transmembrane region" description="Helical" evidence="6">
    <location>
        <begin position="335"/>
        <end position="353"/>
    </location>
</feature>
<dbReference type="Gene3D" id="1.10.3720.10">
    <property type="entry name" value="MetI-like"/>
    <property type="match status" value="1"/>
</dbReference>
<dbReference type="STRING" id="1742359.GCA_001439625_02023"/>
<sequence length="802" mass="93333">MNKLYKLNYSLYLGIFFVSVLIFLSIFGPILAPYSLTELLETQYTNGKVLAPPLEPFENESYPLGTDKWGYDLLTMVLYGIRYTVLIALAVTCIKMLFGTVFGLYIGTWKKTPSWVIAFENAWSYVPLFLILYFFMKPISFNSILETSTLVFYFIILASVISIPSIVSSVRLKTNELYKSVYIEAANILGASRNRLIWKHIFPQLKETILVMFILEIVYVITIMGQLALMNIFVGGTIVRFDPLIFLSTTKELSGLVGQARGNIYGNTHILVVPLIILLFTTISFSLLANGLKNRFQSNYSRTPWIRTGQIQILKPIRKQYNNKRNFWKPSGEKLALMGLLLIFISASVYVVVTKDNDVGVKNYSKAKYDIQFEMDKNGVFKTEANILVKNLSDQKWDELIFYFIPNVFKKGHHFQSVKGYSEINMGEIKINGEKAKYSLERDTLRINLPTEMKDKKRFKVKIDYEFTVPEEGVRFSKEKDNYYLAQWYPMLATYQKGKWNKEEYSDGIETYHTDFSDFEIAYKLPKGYSFISSAEKDPQLKNNEGKVKINKVRDFFVAIIRDMDVHEEIANDGVKIRLFSKNDHHKDLKETMTLAKDALSFYQDNIGKYPHKQLDIILDNGLFMEYSGVVTINPYIEDTYFYRNAIVHEIAHQYFYGVVANDQYNQAWVDEGMTEFATSMYFYAGKNQTERHAFSIPYRRIERIASSEPPLGRQYSNIPLDKMKNTGFIYGQPAVELLKMMKDKYRMKGEDVKEVSMQFLSDYYHHFQYKEVDTNEFIRFTKDYFSVPSGYFNRWLDTSLE</sequence>
<dbReference type="InterPro" id="IPR035906">
    <property type="entry name" value="MetI-like_sf"/>
</dbReference>
<keyword evidence="9" id="KW-1185">Reference proteome</keyword>
<name>A0A5B8Z802_CYTDA</name>
<dbReference type="OrthoDB" id="9814383at2"/>
<dbReference type="GO" id="GO:0005886">
    <property type="term" value="C:plasma membrane"/>
    <property type="evidence" value="ECO:0007669"/>
    <property type="project" value="UniProtKB-SubCell"/>
</dbReference>
<evidence type="ECO:0000256" key="1">
    <source>
        <dbReference type="ARBA" id="ARBA00004141"/>
    </source>
</evidence>
<dbReference type="CDD" id="cd09604">
    <property type="entry name" value="M1_APN_like"/>
    <property type="match status" value="1"/>
</dbReference>
<evidence type="ECO:0000256" key="2">
    <source>
        <dbReference type="ARBA" id="ARBA00022448"/>
    </source>
</evidence>
<feature type="transmembrane region" description="Helical" evidence="6">
    <location>
        <begin position="209"/>
        <end position="234"/>
    </location>
</feature>
<comment type="similarity">
    <text evidence="6">Belongs to the binding-protein-dependent transport system permease family.</text>
</comment>